<keyword evidence="3" id="KW-0399">Innate immunity</keyword>
<dbReference type="InterPro" id="IPR043504">
    <property type="entry name" value="Peptidase_S1_PA_chymotrypsin"/>
</dbReference>
<feature type="chain" id="PRO_5039889687" description="Peptidase S1 domain-containing protein" evidence="9">
    <location>
        <begin position="21"/>
        <end position="375"/>
    </location>
</feature>
<evidence type="ECO:0000259" key="10">
    <source>
        <dbReference type="PROSITE" id="PS50240"/>
    </source>
</evidence>
<dbReference type="OrthoDB" id="10004439at2759"/>
<dbReference type="GO" id="GO:0005576">
    <property type="term" value="C:extracellular region"/>
    <property type="evidence" value="ECO:0007669"/>
    <property type="project" value="UniProtKB-SubCell"/>
</dbReference>
<dbReference type="GO" id="GO:0006508">
    <property type="term" value="P:proteolysis"/>
    <property type="evidence" value="ECO:0007669"/>
    <property type="project" value="InterPro"/>
</dbReference>
<dbReference type="PROSITE" id="PS50240">
    <property type="entry name" value="TRYPSIN_DOM"/>
    <property type="match status" value="1"/>
</dbReference>
<evidence type="ECO:0000256" key="2">
    <source>
        <dbReference type="ARBA" id="ARBA00022525"/>
    </source>
</evidence>
<dbReference type="InterPro" id="IPR018114">
    <property type="entry name" value="TRYPSIN_HIS"/>
</dbReference>
<name>A0A9J6BTF5_POLVA</name>
<dbReference type="InterPro" id="IPR009003">
    <property type="entry name" value="Peptidase_S1_PA"/>
</dbReference>
<feature type="signal peptide" evidence="9">
    <location>
        <begin position="1"/>
        <end position="20"/>
    </location>
</feature>
<dbReference type="GO" id="GO:0004252">
    <property type="term" value="F:serine-type endopeptidase activity"/>
    <property type="evidence" value="ECO:0007669"/>
    <property type="project" value="InterPro"/>
</dbReference>
<keyword evidence="6" id="KW-1015">Disulfide bond</keyword>
<dbReference type="Pfam" id="PF00089">
    <property type="entry name" value="Trypsin"/>
    <property type="match status" value="1"/>
</dbReference>
<dbReference type="CDD" id="cd00190">
    <property type="entry name" value="Tryp_SPc"/>
    <property type="match status" value="1"/>
</dbReference>
<accession>A0A9J6BTF5</accession>
<dbReference type="PANTHER" id="PTHR24260:SF147">
    <property type="entry name" value="EG:BACR7A4.3 PROTEIN-RELATED"/>
    <property type="match status" value="1"/>
</dbReference>
<dbReference type="PROSITE" id="PS00134">
    <property type="entry name" value="TRYPSIN_HIS"/>
    <property type="match status" value="1"/>
</dbReference>
<evidence type="ECO:0000256" key="1">
    <source>
        <dbReference type="ARBA" id="ARBA00004613"/>
    </source>
</evidence>
<protein>
    <recommendedName>
        <fullName evidence="10">Peptidase S1 domain-containing protein</fullName>
    </recommendedName>
</protein>
<dbReference type="InterPro" id="IPR001314">
    <property type="entry name" value="Peptidase_S1A"/>
</dbReference>
<comment type="caution">
    <text evidence="11">The sequence shown here is derived from an EMBL/GenBank/DDBJ whole genome shotgun (WGS) entry which is preliminary data.</text>
</comment>
<dbReference type="InterPro" id="IPR001254">
    <property type="entry name" value="Trypsin_dom"/>
</dbReference>
<comment type="subcellular location">
    <subcellularLocation>
        <location evidence="1">Secreted</location>
    </subcellularLocation>
</comment>
<organism evidence="11 12">
    <name type="scientific">Polypedilum vanderplanki</name>
    <name type="common">Sleeping chironomid midge</name>
    <dbReference type="NCBI Taxonomy" id="319348"/>
    <lineage>
        <taxon>Eukaryota</taxon>
        <taxon>Metazoa</taxon>
        <taxon>Ecdysozoa</taxon>
        <taxon>Arthropoda</taxon>
        <taxon>Hexapoda</taxon>
        <taxon>Insecta</taxon>
        <taxon>Pterygota</taxon>
        <taxon>Neoptera</taxon>
        <taxon>Endopterygota</taxon>
        <taxon>Diptera</taxon>
        <taxon>Nematocera</taxon>
        <taxon>Chironomoidea</taxon>
        <taxon>Chironomidae</taxon>
        <taxon>Chironominae</taxon>
        <taxon>Polypedilum</taxon>
        <taxon>Polypedilum</taxon>
    </lineage>
</organism>
<evidence type="ECO:0000256" key="4">
    <source>
        <dbReference type="ARBA" id="ARBA00022729"/>
    </source>
</evidence>
<gene>
    <name evidence="11" type="ORF">PVAND_003237</name>
</gene>
<evidence type="ECO:0000256" key="9">
    <source>
        <dbReference type="SAM" id="SignalP"/>
    </source>
</evidence>
<evidence type="ECO:0000313" key="12">
    <source>
        <dbReference type="Proteomes" id="UP001107558"/>
    </source>
</evidence>
<reference evidence="11" key="1">
    <citation type="submission" date="2021-03" db="EMBL/GenBank/DDBJ databases">
        <title>Chromosome level genome of the anhydrobiotic midge Polypedilum vanderplanki.</title>
        <authorList>
            <person name="Yoshida Y."/>
            <person name="Kikawada T."/>
            <person name="Gusev O."/>
        </authorList>
    </citation>
    <scope>NUCLEOTIDE SEQUENCE</scope>
    <source>
        <strain evidence="11">NIAS01</strain>
        <tissue evidence="11">Whole body or cell culture</tissue>
    </source>
</reference>
<evidence type="ECO:0000313" key="11">
    <source>
        <dbReference type="EMBL" id="KAG5673169.1"/>
    </source>
</evidence>
<dbReference type="PANTHER" id="PTHR24260">
    <property type="match status" value="1"/>
</dbReference>
<dbReference type="SMART" id="SM00020">
    <property type="entry name" value="Tryp_SPc"/>
    <property type="match status" value="1"/>
</dbReference>
<evidence type="ECO:0000256" key="6">
    <source>
        <dbReference type="ARBA" id="ARBA00023157"/>
    </source>
</evidence>
<feature type="domain" description="Peptidase S1" evidence="10">
    <location>
        <begin position="127"/>
        <end position="374"/>
    </location>
</feature>
<keyword evidence="4 9" id="KW-0732">Signal</keyword>
<proteinExistence type="inferred from homology"/>
<dbReference type="GO" id="GO:0045087">
    <property type="term" value="P:innate immune response"/>
    <property type="evidence" value="ECO:0007669"/>
    <property type="project" value="UniProtKB-KW"/>
</dbReference>
<dbReference type="Proteomes" id="UP001107558">
    <property type="component" value="Chromosome 3"/>
</dbReference>
<evidence type="ECO:0000256" key="3">
    <source>
        <dbReference type="ARBA" id="ARBA00022588"/>
    </source>
</evidence>
<evidence type="ECO:0000256" key="8">
    <source>
        <dbReference type="ARBA" id="ARBA00024195"/>
    </source>
</evidence>
<comment type="similarity">
    <text evidence="8">Belongs to the peptidase S1 family. CLIP subfamily.</text>
</comment>
<keyword evidence="12" id="KW-1185">Reference proteome</keyword>
<dbReference type="SUPFAM" id="SSF50494">
    <property type="entry name" value="Trypsin-like serine proteases"/>
    <property type="match status" value="1"/>
</dbReference>
<dbReference type="AlphaFoldDB" id="A0A9J6BTF5"/>
<keyword evidence="5" id="KW-0391">Immunity</keyword>
<sequence length="375" mass="42265">MDCQSLKSFLVVTFFSVFNALTLDAVGIRRYPVDLFENDYCGLNPSVYSGKCKRVTKCINLLVEKKDIEVCSFGESYLGEDTLICCSREDFYKSRKHNKDGVLDYDNCLLRYKHLRVKETVDLNKFVINGVEVEPFEFSHIAAIGWLKWSDFSVAWNCGGNLITESFVMSAAHCMMVDGRKPNVVRLGDIDLKSNLDDLFVQQFGIHSIIKHPEYSAFTNQNDIALIRLRGNVIPTMHVVPACLNSGKVPTEYFEGAGYGQDENGLQTNKLLKVQLKLVEMNTCQKSYELQLSEATQICAESYREDIEFPQDLCYGDSGSALQYMNTDIVEGEMFYKTPTLVAITSFGIGCGFGIPAVYVNVSNYIHWIESIISP</sequence>
<dbReference type="EMBL" id="JADBJN010000003">
    <property type="protein sequence ID" value="KAG5673169.1"/>
    <property type="molecule type" value="Genomic_DNA"/>
</dbReference>
<dbReference type="FunFam" id="2.40.10.10:FF:000028">
    <property type="entry name" value="Serine protease easter"/>
    <property type="match status" value="1"/>
</dbReference>
<keyword evidence="7" id="KW-0325">Glycoprotein</keyword>
<dbReference type="InterPro" id="IPR051333">
    <property type="entry name" value="CLIP_Serine_Protease"/>
</dbReference>
<evidence type="ECO:0000256" key="7">
    <source>
        <dbReference type="ARBA" id="ARBA00023180"/>
    </source>
</evidence>
<keyword evidence="2" id="KW-0964">Secreted</keyword>
<dbReference type="Gene3D" id="2.40.10.10">
    <property type="entry name" value="Trypsin-like serine proteases"/>
    <property type="match status" value="1"/>
</dbReference>
<evidence type="ECO:0000256" key="5">
    <source>
        <dbReference type="ARBA" id="ARBA00022859"/>
    </source>
</evidence>
<dbReference type="PRINTS" id="PR00722">
    <property type="entry name" value="CHYMOTRYPSIN"/>
</dbReference>